<evidence type="ECO:0000256" key="1">
    <source>
        <dbReference type="SAM" id="Phobius"/>
    </source>
</evidence>
<gene>
    <name evidence="2" type="ORF">QUV96_06220</name>
</gene>
<accession>A0ABT7UC91</accession>
<keyword evidence="1" id="KW-0812">Transmembrane</keyword>
<reference evidence="2 3" key="3">
    <citation type="submission" date="2023-06" db="EMBL/GenBank/DDBJ databases">
        <authorList>
            <person name="Zeman M."/>
            <person name="Kubasova T."/>
            <person name="Jahodarova E."/>
            <person name="Nykrynova M."/>
            <person name="Rychlik I."/>
        </authorList>
    </citation>
    <scope>NUCLEOTIDE SEQUENCE [LARGE SCALE GENOMIC DNA]</scope>
    <source>
        <strain evidence="2 3">ET39</strain>
    </source>
</reference>
<proteinExistence type="predicted"/>
<sequence length="336" mass="38003">MKGRLRWLGVCSSLCGLVLLLLPQGLSFLPAKRYGLLAWLLLVLPCVWWLIQGCLHAGKEAPRQRGGARIAAIAGRLLLLEVLALVTCIVFLSPLPAWLNTLFLLLLLFTLLSLVLVPFLIAFVTAYGQDRRTFAKRQEQEKRAVEHRGGWVLTSDPQLRHRYLRLPRLLFRIVVELCFLAGAGCVILLSVYGEAWGSGALHEAVRWCGILSLAVSLVGFFPLLFVRIDCSGRSLTQRVCLTDGVLSYQLYNGSMERREQRSFALRRLSKVRVSSRSITLRGEFACTLDRGTPVCRRRTIRLARCFPPEQEQLLLSFLAQRLEEDLHCKREKSALY</sequence>
<organism evidence="2 3">
    <name type="scientific">Amedibacillus dolichus</name>
    <dbReference type="NCBI Taxonomy" id="31971"/>
    <lineage>
        <taxon>Bacteria</taxon>
        <taxon>Bacillati</taxon>
        <taxon>Bacillota</taxon>
        <taxon>Erysipelotrichia</taxon>
        <taxon>Erysipelotrichales</taxon>
        <taxon>Erysipelotrichaceae</taxon>
        <taxon>Amedibacillus</taxon>
    </lineage>
</organism>
<feature type="transmembrane region" description="Helical" evidence="1">
    <location>
        <begin position="204"/>
        <end position="226"/>
    </location>
</feature>
<dbReference type="RefSeq" id="WP_289607697.1">
    <property type="nucleotide sequence ID" value="NZ_JAUDCG010000022.1"/>
</dbReference>
<feature type="transmembrane region" description="Helical" evidence="1">
    <location>
        <begin position="98"/>
        <end position="127"/>
    </location>
</feature>
<feature type="transmembrane region" description="Helical" evidence="1">
    <location>
        <begin position="70"/>
        <end position="92"/>
    </location>
</feature>
<feature type="transmembrane region" description="Helical" evidence="1">
    <location>
        <begin position="169"/>
        <end position="192"/>
    </location>
</feature>
<evidence type="ECO:0000313" key="3">
    <source>
        <dbReference type="Proteomes" id="UP001529340"/>
    </source>
</evidence>
<dbReference type="Proteomes" id="UP001529340">
    <property type="component" value="Unassembled WGS sequence"/>
</dbReference>
<evidence type="ECO:0008006" key="4">
    <source>
        <dbReference type="Google" id="ProtNLM"/>
    </source>
</evidence>
<keyword evidence="1" id="KW-1133">Transmembrane helix</keyword>
<protein>
    <recommendedName>
        <fullName evidence="4">Transmembrane protein</fullName>
    </recommendedName>
</protein>
<reference evidence="2 3" key="1">
    <citation type="submission" date="2023-06" db="EMBL/GenBank/DDBJ databases">
        <title>Identification and characterization of horizontal gene transfer across gut microbiota members of farm animals based on homology search.</title>
        <authorList>
            <person name="Schwarzerova J."/>
            <person name="Nykrynova M."/>
            <person name="Jureckova K."/>
            <person name="Cejkova D."/>
            <person name="Rychlik I."/>
        </authorList>
    </citation>
    <scope>NUCLEOTIDE SEQUENCE [LARGE SCALE GENOMIC DNA]</scope>
    <source>
        <strain evidence="2 3">ET39</strain>
    </source>
</reference>
<reference evidence="3" key="2">
    <citation type="submission" date="2023-06" db="EMBL/GenBank/DDBJ databases">
        <title>Identification and characterization of horizontal gene transfer across gut microbiota members of farm animals based on homology search.</title>
        <authorList>
            <person name="Zeman M."/>
            <person name="Kubasova T."/>
            <person name="Jahodarova E."/>
            <person name="Nykrynova M."/>
            <person name="Rychlik I."/>
        </authorList>
    </citation>
    <scope>NUCLEOTIDE SEQUENCE [LARGE SCALE GENOMIC DNA]</scope>
    <source>
        <strain evidence="3">ET39</strain>
    </source>
</reference>
<feature type="transmembrane region" description="Helical" evidence="1">
    <location>
        <begin position="37"/>
        <end position="58"/>
    </location>
</feature>
<evidence type="ECO:0000313" key="2">
    <source>
        <dbReference type="EMBL" id="MDM8157234.1"/>
    </source>
</evidence>
<name>A0ABT7UC91_9FIRM</name>
<dbReference type="EMBL" id="JAUDCG010000022">
    <property type="protein sequence ID" value="MDM8157234.1"/>
    <property type="molecule type" value="Genomic_DNA"/>
</dbReference>
<keyword evidence="1" id="KW-0472">Membrane</keyword>
<comment type="caution">
    <text evidence="2">The sequence shown here is derived from an EMBL/GenBank/DDBJ whole genome shotgun (WGS) entry which is preliminary data.</text>
</comment>
<keyword evidence="3" id="KW-1185">Reference proteome</keyword>